<evidence type="ECO:0000313" key="3">
    <source>
        <dbReference type="Proteomes" id="UP000003242"/>
    </source>
</evidence>
<reference evidence="3" key="1">
    <citation type="submission" date="2009-12" db="EMBL/GenBank/DDBJ databases">
        <title>Sequence of Clostridiales genomosp. BVAB3 str. UPII9-5.</title>
        <authorList>
            <person name="Madupu R."/>
            <person name="Durkin A.S."/>
            <person name="Torralba M."/>
            <person name="Methe B."/>
            <person name="Sutton G.G."/>
            <person name="Strausberg R.L."/>
            <person name="Nelson K.E."/>
        </authorList>
    </citation>
    <scope>NUCLEOTIDE SEQUENCE [LARGE SCALE GENOMIC DNA]</scope>
    <source>
        <strain evidence="3">28L</strain>
    </source>
</reference>
<gene>
    <name evidence="1" type="ORF">HMPREF0889_1681</name>
    <name evidence="2" type="ORF">HMPREF1039_0966</name>
</gene>
<organism evidence="1 3">
    <name type="scientific">Megasphaera lornae</name>
    <dbReference type="NCBI Taxonomy" id="1000568"/>
    <lineage>
        <taxon>Bacteria</taxon>
        <taxon>Bacillati</taxon>
        <taxon>Bacillota</taxon>
        <taxon>Negativicutes</taxon>
        <taxon>Veillonellales</taxon>
        <taxon>Veillonellaceae</taxon>
        <taxon>Megasphaera</taxon>
    </lineage>
</organism>
<dbReference type="Proteomes" id="UP000004018">
    <property type="component" value="Unassembled WGS sequence"/>
</dbReference>
<evidence type="ECO:0000313" key="4">
    <source>
        <dbReference type="Proteomes" id="UP000004018"/>
    </source>
</evidence>
<accession>D3LUY2</accession>
<dbReference type="RefSeq" id="WP_007391370.1">
    <property type="nucleotide sequence ID" value="NZ_ADGP01000019.1"/>
</dbReference>
<evidence type="ECO:0000313" key="2">
    <source>
        <dbReference type="EMBL" id="EGL39765.1"/>
    </source>
</evidence>
<sequence>MDLTPLQKEYFKITVQDGYSIESSLGHHVLTCENGVYYLDGKRLTEDETAPVADLLQAVTALQDQVLPPLPYRVLAIDIRRGARLGESKIKTMDGLQLYTSTRCEFIYDPRQHRFDNIWQKESNELREELGETDLKKPYIAVQIDGVRKVDLSDVIGDIFPEAEAKALQAAHYWQDVTEE</sequence>
<dbReference type="OrthoDB" id="9956458at2"/>
<reference evidence="2 4" key="3">
    <citation type="submission" date="2011-04" db="EMBL/GenBank/DDBJ databases">
        <authorList>
            <person name="Harkins D.M."/>
            <person name="Madupu R."/>
            <person name="Durkin A.S."/>
            <person name="Torralba M."/>
            <person name="Methe B."/>
            <person name="Sutton G.G."/>
            <person name="Nelson K.E."/>
        </authorList>
    </citation>
    <scope>NUCLEOTIDE SEQUENCE [LARGE SCALE GENOMIC DNA]</scope>
    <source>
        <strain evidence="2 4">UPII 199-6</strain>
    </source>
</reference>
<dbReference type="EMBL" id="AFIJ01000033">
    <property type="protein sequence ID" value="EGL39765.1"/>
    <property type="molecule type" value="Genomic_DNA"/>
</dbReference>
<comment type="caution">
    <text evidence="1">The sequence shown here is derived from an EMBL/GenBank/DDBJ whole genome shotgun (WGS) entry which is preliminary data.</text>
</comment>
<dbReference type="STRING" id="699218.HMPREF0889_1681"/>
<dbReference type="EMBL" id="ADGP01000019">
    <property type="protein sequence ID" value="EFD94131.1"/>
    <property type="molecule type" value="Genomic_DNA"/>
</dbReference>
<evidence type="ECO:0000313" key="1">
    <source>
        <dbReference type="EMBL" id="EFD94131.1"/>
    </source>
</evidence>
<name>D3LUY2_9FIRM</name>
<proteinExistence type="predicted"/>
<reference evidence="1" key="2">
    <citation type="submission" date="2009-12" db="EMBL/GenBank/DDBJ databases">
        <authorList>
            <person name="Madupu R."/>
            <person name="Durkin A.S."/>
            <person name="Torralba M."/>
            <person name="Methe B."/>
            <person name="Sutton G.G."/>
            <person name="Strausberg R.L."/>
            <person name="Nelson K.E."/>
        </authorList>
    </citation>
    <scope>NUCLEOTIDE SEQUENCE</scope>
    <source>
        <strain evidence="1">28L</strain>
    </source>
</reference>
<keyword evidence="4" id="KW-1185">Reference proteome</keyword>
<protein>
    <submittedName>
        <fullName evidence="1">Uncharacterized protein</fullName>
    </submittedName>
</protein>
<dbReference type="Proteomes" id="UP000003242">
    <property type="component" value="Unassembled WGS sequence"/>
</dbReference>
<dbReference type="AlphaFoldDB" id="D3LUY2"/>